<dbReference type="Proteomes" id="UP000539111">
    <property type="component" value="Unassembled WGS sequence"/>
</dbReference>
<protein>
    <submittedName>
        <fullName evidence="2">Putative transcriptional regulator</fullName>
    </submittedName>
</protein>
<evidence type="ECO:0000313" key="2">
    <source>
        <dbReference type="EMBL" id="NYI68738.1"/>
    </source>
</evidence>
<evidence type="ECO:0000313" key="3">
    <source>
        <dbReference type="Proteomes" id="UP000539111"/>
    </source>
</evidence>
<organism evidence="2 3">
    <name type="scientific">Spelaeicoccus albus</name>
    <dbReference type="NCBI Taxonomy" id="1280376"/>
    <lineage>
        <taxon>Bacteria</taxon>
        <taxon>Bacillati</taxon>
        <taxon>Actinomycetota</taxon>
        <taxon>Actinomycetes</taxon>
        <taxon>Micrococcales</taxon>
        <taxon>Brevibacteriaceae</taxon>
        <taxon>Spelaeicoccus</taxon>
    </lineage>
</organism>
<dbReference type="GO" id="GO:0003700">
    <property type="term" value="F:DNA-binding transcription factor activity"/>
    <property type="evidence" value="ECO:0007669"/>
    <property type="project" value="InterPro"/>
</dbReference>
<dbReference type="SUPFAM" id="SSF46785">
    <property type="entry name" value="Winged helix' DNA-binding domain"/>
    <property type="match status" value="1"/>
</dbReference>
<name>A0A7Z0D4K3_9MICO</name>
<feature type="domain" description="HTH arsR-type" evidence="1">
    <location>
        <begin position="28"/>
        <end position="123"/>
    </location>
</feature>
<dbReference type="EMBL" id="JACBZP010000001">
    <property type="protein sequence ID" value="NYI68738.1"/>
    <property type="molecule type" value="Genomic_DNA"/>
</dbReference>
<dbReference type="AlphaFoldDB" id="A0A7Z0D4K3"/>
<proteinExistence type="predicted"/>
<dbReference type="InterPro" id="IPR036390">
    <property type="entry name" value="WH_DNA-bd_sf"/>
</dbReference>
<dbReference type="CDD" id="cd00090">
    <property type="entry name" value="HTH_ARSR"/>
    <property type="match status" value="1"/>
</dbReference>
<comment type="caution">
    <text evidence="2">The sequence shown here is derived from an EMBL/GenBank/DDBJ whole genome shotgun (WGS) entry which is preliminary data.</text>
</comment>
<dbReference type="InterPro" id="IPR011991">
    <property type="entry name" value="ArsR-like_HTH"/>
</dbReference>
<keyword evidence="3" id="KW-1185">Reference proteome</keyword>
<dbReference type="RefSeq" id="WP_179429040.1">
    <property type="nucleotide sequence ID" value="NZ_JACBZP010000001.1"/>
</dbReference>
<dbReference type="InterPro" id="IPR036388">
    <property type="entry name" value="WH-like_DNA-bd_sf"/>
</dbReference>
<dbReference type="SMART" id="SM00418">
    <property type="entry name" value="HTH_ARSR"/>
    <property type="match status" value="1"/>
</dbReference>
<sequence length="126" mass="13620">MSMLSDPVSNSPFESDEVESDVEPIEFFGLSHESLTDPLYNALVNPCRRAILTLLCKQRDSTLEELAAELPSPGVSLSEHIKVLVDAGTVAASTVGDEIVYTVNLDTLTEIAEHLNAMRDTASASR</sequence>
<dbReference type="Gene3D" id="1.10.10.10">
    <property type="entry name" value="Winged helix-like DNA-binding domain superfamily/Winged helix DNA-binding domain"/>
    <property type="match status" value="1"/>
</dbReference>
<gene>
    <name evidence="2" type="ORF">BJY26_003044</name>
</gene>
<dbReference type="InterPro" id="IPR001845">
    <property type="entry name" value="HTH_ArsR_DNA-bd_dom"/>
</dbReference>
<dbReference type="PROSITE" id="PS50987">
    <property type="entry name" value="HTH_ARSR_2"/>
    <property type="match status" value="1"/>
</dbReference>
<evidence type="ECO:0000259" key="1">
    <source>
        <dbReference type="PROSITE" id="PS50987"/>
    </source>
</evidence>
<reference evidence="2 3" key="1">
    <citation type="submission" date="2020-07" db="EMBL/GenBank/DDBJ databases">
        <title>Sequencing the genomes of 1000 actinobacteria strains.</title>
        <authorList>
            <person name="Klenk H.-P."/>
        </authorList>
    </citation>
    <scope>NUCLEOTIDE SEQUENCE [LARGE SCALE GENOMIC DNA]</scope>
    <source>
        <strain evidence="2 3">DSM 26341</strain>
    </source>
</reference>
<accession>A0A7Z0D4K3</accession>